<accession>A0ABM7Q0H3</accession>
<proteinExistence type="predicted"/>
<dbReference type="InterPro" id="IPR037049">
    <property type="entry name" value="DUF1214_C_sf"/>
</dbReference>
<dbReference type="PANTHER" id="PTHR36509">
    <property type="entry name" value="BLL3101 PROTEIN"/>
    <property type="match status" value="1"/>
</dbReference>
<feature type="transmembrane region" description="Helical" evidence="1">
    <location>
        <begin position="27"/>
        <end position="46"/>
    </location>
</feature>
<keyword evidence="1" id="KW-0472">Membrane</keyword>
<dbReference type="Pfam" id="PF06742">
    <property type="entry name" value="DUF1214"/>
    <property type="match status" value="1"/>
</dbReference>
<dbReference type="RefSeq" id="WP_229230706.1">
    <property type="nucleotide sequence ID" value="NZ_AP024525.1"/>
</dbReference>
<evidence type="ECO:0000313" key="4">
    <source>
        <dbReference type="EMBL" id="BCT78069.1"/>
    </source>
</evidence>
<dbReference type="EMBL" id="AP024525">
    <property type="protein sequence ID" value="BCT74175.1"/>
    <property type="molecule type" value="Genomic_DNA"/>
</dbReference>
<dbReference type="PANTHER" id="PTHR36509:SF2">
    <property type="entry name" value="BLL3101 PROTEIN"/>
    <property type="match status" value="1"/>
</dbReference>
<evidence type="ECO:0000259" key="2">
    <source>
        <dbReference type="Pfam" id="PF06742"/>
    </source>
</evidence>
<name>A0ABM7Q0H3_SINCY</name>
<sequence length="197" mass="21288">MTTAAAPKNPRQNVLRFLWRRSIPLDIIQGVLIGFGLSLLLAFALISVQAQAMMTTVNGWKTTQACGVPGSWLVEAACADTLPAVNAPQEAVYWQATVDANGAKLDGSKDYVIHFPAGGLPPVSAFWSITIADSNRLMVENPAHRYSVSDRSGLQKNPDGSIDVYLRPTAPAGHEANWLPTPGGGFMLWLEGVRWFV</sequence>
<gene>
    <name evidence="3" type="ORF">SCMU_00170</name>
    <name evidence="4" type="ORF">SCMU_39110</name>
</gene>
<evidence type="ECO:0000313" key="3">
    <source>
        <dbReference type="EMBL" id="BCT74175.1"/>
    </source>
</evidence>
<keyword evidence="1" id="KW-1133">Transmembrane helix</keyword>
<evidence type="ECO:0000256" key="1">
    <source>
        <dbReference type="SAM" id="Phobius"/>
    </source>
</evidence>
<keyword evidence="5" id="KW-1185">Reference proteome</keyword>
<keyword evidence="1" id="KW-0812">Transmembrane</keyword>
<dbReference type="Proteomes" id="UP001319861">
    <property type="component" value="Chromosome"/>
</dbReference>
<dbReference type="Gene3D" id="2.60.120.600">
    <property type="entry name" value="Domain of unknown function DUF1214, C-terminal domain"/>
    <property type="match status" value="1"/>
</dbReference>
<protein>
    <recommendedName>
        <fullName evidence="2">DUF1214 domain-containing protein</fullName>
    </recommendedName>
</protein>
<dbReference type="SUPFAM" id="SSF160935">
    <property type="entry name" value="VPA0735-like"/>
    <property type="match status" value="1"/>
</dbReference>
<dbReference type="InterPro" id="IPR010621">
    <property type="entry name" value="DUF1214"/>
</dbReference>
<organism evidence="4 5">
    <name type="scientific">Sinomonas cyclohexanicum</name>
    <name type="common">Corynebacterium cyclohexanicum</name>
    <dbReference type="NCBI Taxonomy" id="322009"/>
    <lineage>
        <taxon>Bacteria</taxon>
        <taxon>Bacillati</taxon>
        <taxon>Actinomycetota</taxon>
        <taxon>Actinomycetes</taxon>
        <taxon>Micrococcales</taxon>
        <taxon>Micrococcaceae</taxon>
        <taxon>Sinomonas</taxon>
    </lineage>
</organism>
<reference evidence="4 5" key="1">
    <citation type="journal article" date="2021" name="J. Biosci. Bioeng.">
        <title>Identification and characterization of a chc gene cluster responsible for the aromatization pathway of cyclohexanecarboxylate degradation in Sinomonas cyclohexanicum ATCC 51369.</title>
        <authorList>
            <person name="Yamamoto T."/>
            <person name="Hasegawa Y."/>
            <person name="Lau P.C.K."/>
            <person name="Iwaki H."/>
        </authorList>
    </citation>
    <scope>NUCLEOTIDE SEQUENCE [LARGE SCALE GENOMIC DNA]</scope>
    <source>
        <strain evidence="4 5">ATCC 51369</strain>
    </source>
</reference>
<evidence type="ECO:0000313" key="5">
    <source>
        <dbReference type="Proteomes" id="UP001319861"/>
    </source>
</evidence>
<feature type="domain" description="DUF1214" evidence="2">
    <location>
        <begin position="90"/>
        <end position="190"/>
    </location>
</feature>
<dbReference type="EMBL" id="AP024525">
    <property type="protein sequence ID" value="BCT78069.1"/>
    <property type="molecule type" value="Genomic_DNA"/>
</dbReference>